<keyword evidence="10 13" id="KW-1133">Transmembrane helix</keyword>
<dbReference type="Pfam" id="PF02705">
    <property type="entry name" value="K_trans"/>
    <property type="match status" value="1"/>
</dbReference>
<keyword evidence="4 13" id="KW-1003">Cell membrane</keyword>
<keyword evidence="3 13" id="KW-0813">Transport</keyword>
<dbReference type="PANTHER" id="PTHR30540">
    <property type="entry name" value="OSMOTIC STRESS POTASSIUM TRANSPORTER"/>
    <property type="match status" value="1"/>
</dbReference>
<evidence type="ECO:0000256" key="5">
    <source>
        <dbReference type="ARBA" id="ARBA00022519"/>
    </source>
</evidence>
<comment type="catalytic activity">
    <reaction evidence="13">
        <text>K(+)(in) + H(+)(in) = K(+)(out) + H(+)(out)</text>
        <dbReference type="Rhea" id="RHEA:28490"/>
        <dbReference type="ChEBI" id="CHEBI:15378"/>
        <dbReference type="ChEBI" id="CHEBI:29103"/>
    </reaction>
</comment>
<evidence type="ECO:0000256" key="3">
    <source>
        <dbReference type="ARBA" id="ARBA00022448"/>
    </source>
</evidence>
<comment type="function">
    <text evidence="13">Transport of potassium into the cell. Likely operates as a K(+):H(+) symporter.</text>
</comment>
<feature type="domain" description="K+ potassium transporter integral membrane" evidence="14">
    <location>
        <begin position="16"/>
        <end position="469"/>
    </location>
</feature>
<feature type="transmembrane region" description="Helical" evidence="13">
    <location>
        <begin position="174"/>
        <end position="196"/>
    </location>
</feature>
<gene>
    <name evidence="13" type="primary">kup</name>
    <name evidence="16" type="ORF">ACFSNB_04955</name>
</gene>
<feature type="transmembrane region" description="Helical" evidence="13">
    <location>
        <begin position="54"/>
        <end position="74"/>
    </location>
</feature>
<feature type="transmembrane region" description="Helical" evidence="13">
    <location>
        <begin position="103"/>
        <end position="120"/>
    </location>
</feature>
<evidence type="ECO:0000256" key="12">
    <source>
        <dbReference type="ARBA" id="ARBA00023136"/>
    </source>
</evidence>
<keyword evidence="6 13" id="KW-0633">Potassium transport</keyword>
<dbReference type="InterPro" id="IPR053951">
    <property type="entry name" value="K_trans_N"/>
</dbReference>
<evidence type="ECO:0000256" key="9">
    <source>
        <dbReference type="ARBA" id="ARBA00022958"/>
    </source>
</evidence>
<protein>
    <recommendedName>
        <fullName evidence="13">Probable potassium transport system protein Kup</fullName>
    </recommendedName>
</protein>
<feature type="transmembrane region" description="Helical" evidence="13">
    <location>
        <begin position="370"/>
        <end position="396"/>
    </location>
</feature>
<proteinExistence type="inferred from homology"/>
<comment type="similarity">
    <text evidence="2 13">Belongs to the HAK/KUP transporter (TC 2.A.72) family.</text>
</comment>
<dbReference type="Pfam" id="PF22776">
    <property type="entry name" value="K_trans_C"/>
    <property type="match status" value="1"/>
</dbReference>
<dbReference type="InterPro" id="IPR023051">
    <property type="entry name" value="Kup"/>
</dbReference>
<evidence type="ECO:0000256" key="10">
    <source>
        <dbReference type="ARBA" id="ARBA00022989"/>
    </source>
</evidence>
<evidence type="ECO:0000313" key="17">
    <source>
        <dbReference type="Proteomes" id="UP001597296"/>
    </source>
</evidence>
<evidence type="ECO:0000259" key="15">
    <source>
        <dbReference type="Pfam" id="PF22776"/>
    </source>
</evidence>
<dbReference type="EMBL" id="JBHUIY010000006">
    <property type="protein sequence ID" value="MFD2233147.1"/>
    <property type="molecule type" value="Genomic_DNA"/>
</dbReference>
<dbReference type="InterPro" id="IPR053952">
    <property type="entry name" value="K_trans_C"/>
</dbReference>
<evidence type="ECO:0000256" key="13">
    <source>
        <dbReference type="HAMAP-Rule" id="MF_01522"/>
    </source>
</evidence>
<keyword evidence="8 13" id="KW-0769">Symport</keyword>
<feature type="transmembrane region" description="Helical" evidence="13">
    <location>
        <begin position="429"/>
        <end position="446"/>
    </location>
</feature>
<evidence type="ECO:0000256" key="6">
    <source>
        <dbReference type="ARBA" id="ARBA00022538"/>
    </source>
</evidence>
<feature type="transmembrane region" description="Helical" evidence="13">
    <location>
        <begin position="403"/>
        <end position="423"/>
    </location>
</feature>
<evidence type="ECO:0000256" key="2">
    <source>
        <dbReference type="ARBA" id="ARBA00007019"/>
    </source>
</evidence>
<dbReference type="HAMAP" id="MF_01522">
    <property type="entry name" value="Kup"/>
    <property type="match status" value="1"/>
</dbReference>
<dbReference type="InterPro" id="IPR003855">
    <property type="entry name" value="K+_transporter"/>
</dbReference>
<dbReference type="PANTHER" id="PTHR30540:SF79">
    <property type="entry name" value="LOW AFFINITY POTASSIUM TRANSPORT SYSTEM PROTEIN KUP"/>
    <property type="match status" value="1"/>
</dbReference>
<feature type="transmembrane region" description="Helical" evidence="13">
    <location>
        <begin position="251"/>
        <end position="273"/>
    </location>
</feature>
<evidence type="ECO:0000313" key="16">
    <source>
        <dbReference type="EMBL" id="MFD2233147.1"/>
    </source>
</evidence>
<keyword evidence="5" id="KW-0997">Cell inner membrane</keyword>
<evidence type="ECO:0000256" key="1">
    <source>
        <dbReference type="ARBA" id="ARBA00004141"/>
    </source>
</evidence>
<name>A0ABW5CB18_9PROT</name>
<keyword evidence="17" id="KW-1185">Reference proteome</keyword>
<evidence type="ECO:0000256" key="7">
    <source>
        <dbReference type="ARBA" id="ARBA00022692"/>
    </source>
</evidence>
<organism evidence="16 17">
    <name type="scientific">Phaeospirillum tilakii</name>
    <dbReference type="NCBI Taxonomy" id="741673"/>
    <lineage>
        <taxon>Bacteria</taxon>
        <taxon>Pseudomonadati</taxon>
        <taxon>Pseudomonadota</taxon>
        <taxon>Alphaproteobacteria</taxon>
        <taxon>Rhodospirillales</taxon>
        <taxon>Rhodospirillaceae</taxon>
        <taxon>Phaeospirillum</taxon>
    </lineage>
</organism>
<keyword evidence="12 13" id="KW-0472">Membrane</keyword>
<comment type="subcellular location">
    <subcellularLocation>
        <location evidence="13">Cell membrane</location>
        <topology evidence="13">Multi-pass membrane protein</topology>
    </subcellularLocation>
    <subcellularLocation>
        <location evidence="1">Membrane</location>
        <topology evidence="1">Multi-pass membrane protein</topology>
    </subcellularLocation>
</comment>
<feature type="transmembrane region" description="Helical" evidence="13">
    <location>
        <begin position="343"/>
        <end position="364"/>
    </location>
</feature>
<reference evidence="17" key="1">
    <citation type="journal article" date="2019" name="Int. J. Syst. Evol. Microbiol.">
        <title>The Global Catalogue of Microorganisms (GCM) 10K type strain sequencing project: providing services to taxonomists for standard genome sequencing and annotation.</title>
        <authorList>
            <consortium name="The Broad Institute Genomics Platform"/>
            <consortium name="The Broad Institute Genome Sequencing Center for Infectious Disease"/>
            <person name="Wu L."/>
            <person name="Ma J."/>
        </authorList>
    </citation>
    <scope>NUCLEOTIDE SEQUENCE [LARGE SCALE GENOMIC DNA]</scope>
    <source>
        <strain evidence="17">KCTC 15012</strain>
    </source>
</reference>
<dbReference type="Proteomes" id="UP001597296">
    <property type="component" value="Unassembled WGS sequence"/>
</dbReference>
<keyword evidence="11 13" id="KW-0406">Ion transport</keyword>
<evidence type="ECO:0000259" key="14">
    <source>
        <dbReference type="Pfam" id="PF02705"/>
    </source>
</evidence>
<feature type="transmembrane region" description="Helical" evidence="13">
    <location>
        <begin position="293"/>
        <end position="322"/>
    </location>
</feature>
<evidence type="ECO:0000256" key="4">
    <source>
        <dbReference type="ARBA" id="ARBA00022475"/>
    </source>
</evidence>
<dbReference type="RefSeq" id="WP_377314927.1">
    <property type="nucleotide sequence ID" value="NZ_JBHUIY010000006.1"/>
</dbReference>
<accession>A0ABW5CB18</accession>
<sequence>MTTQPAEGTSRNVPALMLAAIGVVFGDIGTSPLYALKETFAGPHPLPLDRGNVLGVLSLVFWAITVIVSIKYVLVIMRADNRGEGGSLALMALVAHAAEGRRGLSLLVGALGIFAAALFYGDSMITPAVSVLSAVEGLGVVAPTLEHAVLPITLVVLVGLFLIQRQGTGTVGRLFGPVMFGWFTVLAILGLRNIVLTPGVLAALSPHYALAFLFDHGWYGFLALGSVVLAVTGAEALYTDMGHFGRLPIRLAWYVFVLPALMLNYLGQGALLLHDPSALAHPFFRLAPAWATMPLVLLATAATVIASQAVISGAFSVTRQAIQLGYLPRMEIIHTSKEEIGQIYLPFINWLLMVAVCALVIGFGSSSNLAAAYGVAVTGTMVIDALLVGLAMLLIWKWPHRKIAIFVGGFLVVDLAFFLANAVKIPYGGWFPLAVGLAVFVTLTVWKRGRRLLTERSRANSLPVADFLASLSDRVPRVPGTAVFLTGMSEGVPVALLHNLKHNRVMHERVVLLTVLVEETPFVAAERRLEKRELAPNVIRLLLRYGFMESPNIPKALAQASTAQLGFFYEPMSLSYFVSRETVIPRRRPGLLGWREQMFATLSRTATSASDFFHLPSDRVVELGSQVEI</sequence>
<feature type="domain" description="K+ potassium transporter C-terminal" evidence="15">
    <location>
        <begin position="479"/>
        <end position="629"/>
    </location>
</feature>
<comment type="caution">
    <text evidence="16">The sequence shown here is derived from an EMBL/GenBank/DDBJ whole genome shotgun (WGS) entry which is preliminary data.</text>
</comment>
<evidence type="ECO:0000256" key="11">
    <source>
        <dbReference type="ARBA" id="ARBA00023065"/>
    </source>
</evidence>
<feature type="transmembrane region" description="Helical" evidence="13">
    <location>
        <begin position="12"/>
        <end position="34"/>
    </location>
</feature>
<keyword evidence="9 13" id="KW-0630">Potassium</keyword>
<feature type="transmembrane region" description="Helical" evidence="13">
    <location>
        <begin position="216"/>
        <end position="239"/>
    </location>
</feature>
<keyword evidence="7 13" id="KW-0812">Transmembrane</keyword>
<evidence type="ECO:0000256" key="8">
    <source>
        <dbReference type="ARBA" id="ARBA00022847"/>
    </source>
</evidence>
<feature type="transmembrane region" description="Helical" evidence="13">
    <location>
        <begin position="140"/>
        <end position="162"/>
    </location>
</feature>